<gene>
    <name evidence="7" type="ORF">GCM10009422_14490</name>
</gene>
<dbReference type="InterPro" id="IPR002196">
    <property type="entry name" value="Glyco_hydro_24"/>
</dbReference>
<dbReference type="Pfam" id="PF00959">
    <property type="entry name" value="Phage_lysozyme"/>
    <property type="match status" value="1"/>
</dbReference>
<dbReference type="PANTHER" id="PTHR38107:SF3">
    <property type="entry name" value="LYSOZYME RRRD-RELATED"/>
    <property type="match status" value="1"/>
</dbReference>
<evidence type="ECO:0000256" key="6">
    <source>
        <dbReference type="SAM" id="Phobius"/>
    </source>
</evidence>
<dbReference type="EC" id="3.2.1.17" evidence="4"/>
<keyword evidence="6" id="KW-0472">Membrane</keyword>
<keyword evidence="6" id="KW-0812">Transmembrane</keyword>
<feature type="region of interest" description="Disordered" evidence="5">
    <location>
        <begin position="187"/>
        <end position="228"/>
    </location>
</feature>
<evidence type="ECO:0000313" key="8">
    <source>
        <dbReference type="Proteomes" id="UP001501352"/>
    </source>
</evidence>
<keyword evidence="6" id="KW-1133">Transmembrane helix</keyword>
<feature type="compositionally biased region" description="Polar residues" evidence="5">
    <location>
        <begin position="297"/>
        <end position="308"/>
    </location>
</feature>
<dbReference type="InterPro" id="IPR051018">
    <property type="entry name" value="Bacteriophage_GH24"/>
</dbReference>
<organism evidence="7 8">
    <name type="scientific">Brevundimonas kwangchunensis</name>
    <dbReference type="NCBI Taxonomy" id="322163"/>
    <lineage>
        <taxon>Bacteria</taxon>
        <taxon>Pseudomonadati</taxon>
        <taxon>Pseudomonadota</taxon>
        <taxon>Alphaproteobacteria</taxon>
        <taxon>Caulobacterales</taxon>
        <taxon>Caulobacteraceae</taxon>
        <taxon>Brevundimonas</taxon>
    </lineage>
</organism>
<dbReference type="InterPro" id="IPR023347">
    <property type="entry name" value="Lysozyme_dom_sf"/>
</dbReference>
<comment type="similarity">
    <text evidence="4">Belongs to the glycosyl hydrolase 24 family.</text>
</comment>
<dbReference type="SUPFAM" id="SSF53955">
    <property type="entry name" value="Lysozyme-like"/>
    <property type="match status" value="1"/>
</dbReference>
<dbReference type="PANTHER" id="PTHR38107">
    <property type="match status" value="1"/>
</dbReference>
<protein>
    <recommendedName>
        <fullName evidence="4">Lysozyme</fullName>
        <ecNumber evidence="4">3.2.1.17</ecNumber>
    </recommendedName>
</protein>
<feature type="transmembrane region" description="Helical" evidence="6">
    <location>
        <begin position="434"/>
        <end position="456"/>
    </location>
</feature>
<sequence length="462" mass="48989">MSDTSRPRLKVSREGIVLIKSFEGFRPHAVRDDAEGWVIGYGHKVSAREGAYVGEADAELLLHYDLMPVVQALNAQVSTPLNQHQFDALASFAISIGLEAFLQSDVLGRLNSGRTGEAADALIEWPERLDAGARLRRRAAERALFVADPSGPVTLADLMAAPLPPPVPMTTAAVETADVIRPDFSQIAAAPRDDKGQADEATDSATAAEDSGPSAPSHNGAAPVTTGTRHQHLRYAAYAAPVFGPLPGLPFVQPAQATTSEAEEASTAGSDTSPTAFVAPDEDSQTSETEAVDYEAIQNNAPAETPSDTSERPEPAPSPELAPFPQAAAPSPFPPLGDLVLTPAVESDFPVDARPVWLPEQRSETTPTDPLFDDEPSLSVLRHEIEPERARRFDWSETGAFLIMGGVGLAACAASAAAFRLSVTEPSDMGETTVIAWALALIGAICVGVSSWNLYVRWGRQD</sequence>
<keyword evidence="1 4" id="KW-0929">Antimicrobial</keyword>
<keyword evidence="4" id="KW-0326">Glycosidase</keyword>
<keyword evidence="4" id="KW-0378">Hydrolase</keyword>
<dbReference type="CDD" id="cd00737">
    <property type="entry name" value="lyz_endolysin_autolysin"/>
    <property type="match status" value="1"/>
</dbReference>
<dbReference type="EMBL" id="BAAAGA010000002">
    <property type="protein sequence ID" value="GAA0619974.1"/>
    <property type="molecule type" value="Genomic_DNA"/>
</dbReference>
<feature type="transmembrane region" description="Helical" evidence="6">
    <location>
        <begin position="399"/>
        <end position="422"/>
    </location>
</feature>
<comment type="catalytic activity">
    <reaction evidence="4">
        <text>Hydrolysis of (1-&gt;4)-beta-linkages between N-acetylmuramic acid and N-acetyl-D-glucosamine residues in a peptidoglycan and between N-acetyl-D-glucosamine residues in chitodextrins.</text>
        <dbReference type="EC" id="3.2.1.17"/>
    </reaction>
</comment>
<evidence type="ECO:0000256" key="4">
    <source>
        <dbReference type="RuleBase" id="RU003788"/>
    </source>
</evidence>
<feature type="compositionally biased region" description="Acidic residues" evidence="5">
    <location>
        <begin position="280"/>
        <end position="293"/>
    </location>
</feature>
<evidence type="ECO:0000313" key="7">
    <source>
        <dbReference type="EMBL" id="GAA0619974.1"/>
    </source>
</evidence>
<feature type="region of interest" description="Disordered" evidence="5">
    <location>
        <begin position="255"/>
        <end position="335"/>
    </location>
</feature>
<accession>A0ABN1GUK8</accession>
<evidence type="ECO:0000256" key="1">
    <source>
        <dbReference type="ARBA" id="ARBA00022529"/>
    </source>
</evidence>
<evidence type="ECO:0000256" key="2">
    <source>
        <dbReference type="ARBA" id="ARBA00022638"/>
    </source>
</evidence>
<name>A0ABN1GUK8_9CAUL</name>
<keyword evidence="8" id="KW-1185">Reference proteome</keyword>
<proteinExistence type="inferred from homology"/>
<evidence type="ECO:0000256" key="3">
    <source>
        <dbReference type="ARBA" id="ARBA00023200"/>
    </source>
</evidence>
<dbReference type="InterPro" id="IPR033907">
    <property type="entry name" value="Endolysin_autolysin"/>
</dbReference>
<dbReference type="InterPro" id="IPR023346">
    <property type="entry name" value="Lysozyme-like_dom_sf"/>
</dbReference>
<comment type="caution">
    <text evidence="7">The sequence shown here is derived from an EMBL/GenBank/DDBJ whole genome shotgun (WGS) entry which is preliminary data.</text>
</comment>
<dbReference type="Gene3D" id="1.10.530.40">
    <property type="match status" value="1"/>
</dbReference>
<evidence type="ECO:0000256" key="5">
    <source>
        <dbReference type="SAM" id="MobiDB-lite"/>
    </source>
</evidence>
<feature type="compositionally biased region" description="Low complexity" evidence="5">
    <location>
        <begin position="257"/>
        <end position="273"/>
    </location>
</feature>
<dbReference type="RefSeq" id="WP_343792179.1">
    <property type="nucleotide sequence ID" value="NZ_BAAAGA010000002.1"/>
</dbReference>
<dbReference type="Proteomes" id="UP001501352">
    <property type="component" value="Unassembled WGS sequence"/>
</dbReference>
<keyword evidence="2 4" id="KW-0081">Bacteriolytic enzyme</keyword>
<reference evidence="7 8" key="1">
    <citation type="journal article" date="2019" name="Int. J. Syst. Evol. Microbiol.">
        <title>The Global Catalogue of Microorganisms (GCM) 10K type strain sequencing project: providing services to taxonomists for standard genome sequencing and annotation.</title>
        <authorList>
            <consortium name="The Broad Institute Genomics Platform"/>
            <consortium name="The Broad Institute Genome Sequencing Center for Infectious Disease"/>
            <person name="Wu L."/>
            <person name="Ma J."/>
        </authorList>
    </citation>
    <scope>NUCLEOTIDE SEQUENCE [LARGE SCALE GENOMIC DNA]</scope>
    <source>
        <strain evidence="7 8">JCM 12928</strain>
    </source>
</reference>
<keyword evidence="3" id="KW-1035">Host cytoplasm</keyword>